<dbReference type="Gene3D" id="1.10.10.10">
    <property type="entry name" value="Winged helix-like DNA-binding domain superfamily/Winged helix DNA-binding domain"/>
    <property type="match status" value="1"/>
</dbReference>
<feature type="domain" description="HTH marR-type" evidence="4">
    <location>
        <begin position="4"/>
        <end position="135"/>
    </location>
</feature>
<dbReference type="InterPro" id="IPR000835">
    <property type="entry name" value="HTH_MarR-typ"/>
</dbReference>
<dbReference type="SMART" id="SM00347">
    <property type="entry name" value="HTH_MARR"/>
    <property type="match status" value="1"/>
</dbReference>
<gene>
    <name evidence="5" type="ORF">WQ57_18820</name>
</gene>
<evidence type="ECO:0000313" key="6">
    <source>
        <dbReference type="Proteomes" id="UP000034166"/>
    </source>
</evidence>
<dbReference type="GO" id="GO:0003700">
    <property type="term" value="F:DNA-binding transcription factor activity"/>
    <property type="evidence" value="ECO:0007669"/>
    <property type="project" value="InterPro"/>
</dbReference>
<keyword evidence="2" id="KW-0238">DNA-binding</keyword>
<dbReference type="InterPro" id="IPR036388">
    <property type="entry name" value="WH-like_DNA-bd_sf"/>
</dbReference>
<dbReference type="PATRIC" id="fig|1408103.3.peg.4169"/>
<keyword evidence="3" id="KW-0804">Transcription</keyword>
<comment type="caution">
    <text evidence="5">The sequence shown here is derived from an EMBL/GenBank/DDBJ whole genome shotgun (WGS) entry which is preliminary data.</text>
</comment>
<evidence type="ECO:0000256" key="3">
    <source>
        <dbReference type="ARBA" id="ARBA00023163"/>
    </source>
</evidence>
<dbReference type="AlphaFoldDB" id="A0A0M2SPR7"/>
<evidence type="ECO:0000313" key="5">
    <source>
        <dbReference type="EMBL" id="KKK36544.1"/>
    </source>
</evidence>
<evidence type="ECO:0000256" key="1">
    <source>
        <dbReference type="ARBA" id="ARBA00023015"/>
    </source>
</evidence>
<dbReference type="GO" id="GO:0003677">
    <property type="term" value="F:DNA binding"/>
    <property type="evidence" value="ECO:0007669"/>
    <property type="project" value="UniProtKB-KW"/>
</dbReference>
<name>A0A0M2SPR7_9BACI</name>
<organism evidence="5 6">
    <name type="scientific">Mesobacillus campisalis</name>
    <dbReference type="NCBI Taxonomy" id="1408103"/>
    <lineage>
        <taxon>Bacteria</taxon>
        <taxon>Bacillati</taxon>
        <taxon>Bacillota</taxon>
        <taxon>Bacilli</taxon>
        <taxon>Bacillales</taxon>
        <taxon>Bacillaceae</taxon>
        <taxon>Mesobacillus</taxon>
    </lineage>
</organism>
<protein>
    <submittedName>
        <fullName evidence="5">MarR family transcriptional regulator</fullName>
    </submittedName>
</protein>
<dbReference type="OrthoDB" id="1904211at2"/>
<accession>A0A0M2SPR7</accession>
<dbReference type="SUPFAM" id="SSF46785">
    <property type="entry name" value="Winged helix' DNA-binding domain"/>
    <property type="match status" value="1"/>
</dbReference>
<dbReference type="RefSeq" id="WP_046525310.1">
    <property type="nucleotide sequence ID" value="NZ_LAYY01000028.1"/>
</dbReference>
<keyword evidence="1" id="KW-0805">Transcription regulation</keyword>
<dbReference type="PANTHER" id="PTHR42756:SF1">
    <property type="entry name" value="TRANSCRIPTIONAL REPRESSOR OF EMRAB OPERON"/>
    <property type="match status" value="1"/>
</dbReference>
<dbReference type="PANTHER" id="PTHR42756">
    <property type="entry name" value="TRANSCRIPTIONAL REGULATOR, MARR"/>
    <property type="match status" value="1"/>
</dbReference>
<proteinExistence type="predicted"/>
<dbReference type="Pfam" id="PF12802">
    <property type="entry name" value="MarR_2"/>
    <property type="match status" value="1"/>
</dbReference>
<reference evidence="5 6" key="1">
    <citation type="submission" date="2015-04" db="EMBL/GenBank/DDBJ databases">
        <title>Taxonomic description and genome sequence of Bacillus campisalis sp. nov., a novel member of the genus Bacillus isolated from solar saltern.</title>
        <authorList>
            <person name="Mathan Kumar R."/>
            <person name="Kaur G."/>
            <person name="Kumar A."/>
            <person name="Singh N.K."/>
            <person name="Kaur N."/>
            <person name="Kumar N."/>
            <person name="Mayilraj S."/>
        </authorList>
    </citation>
    <scope>NUCLEOTIDE SEQUENCE [LARGE SCALE GENOMIC DNA]</scope>
    <source>
        <strain evidence="5 6">SA2-6</strain>
    </source>
</reference>
<evidence type="ECO:0000256" key="2">
    <source>
        <dbReference type="ARBA" id="ARBA00023125"/>
    </source>
</evidence>
<dbReference type="InterPro" id="IPR036390">
    <property type="entry name" value="WH_DNA-bd_sf"/>
</dbReference>
<dbReference type="PROSITE" id="PS50995">
    <property type="entry name" value="HTH_MARR_2"/>
    <property type="match status" value="1"/>
</dbReference>
<dbReference type="EMBL" id="LAYY01000028">
    <property type="protein sequence ID" value="KKK36544.1"/>
    <property type="molecule type" value="Genomic_DNA"/>
</dbReference>
<evidence type="ECO:0000259" key="4">
    <source>
        <dbReference type="PROSITE" id="PS50995"/>
    </source>
</evidence>
<sequence>MQNTHMLFHSVHQLSRELSKHLNDALEPFGLYSSQWAVLFVLKQEGTLTQKELCEYLAVEAPPMTRTIQRLSRQGLVEQHQGADKRKKYIMLTEKAIGKFPEWEAVVMEANHTLLKSFGSQSQEELQALLTEWLGMIKQESRGKGRGKQQ</sequence>
<dbReference type="Proteomes" id="UP000034166">
    <property type="component" value="Unassembled WGS sequence"/>
</dbReference>
<keyword evidence="6" id="KW-1185">Reference proteome</keyword>